<feature type="region of interest" description="Disordered" evidence="1">
    <location>
        <begin position="1"/>
        <end position="65"/>
    </location>
</feature>
<proteinExistence type="predicted"/>
<dbReference type="EMBL" id="JAVREV010000009">
    <property type="protein sequence ID" value="MDT0444420.1"/>
    <property type="molecule type" value="Genomic_DNA"/>
</dbReference>
<feature type="compositionally biased region" description="Polar residues" evidence="1">
    <location>
        <begin position="31"/>
        <end position="43"/>
    </location>
</feature>
<sequence>MSESAHVDTHRAQQSGDGSRGFTDTAREQTRAVTDQARSQARTTAHDLRGRVTDEADTQTHRTAGAVRQWADDMAGLAQNAPADSPAKSLVAQAADQGHRAADYLDRHGFGGLVEDVQGFARRRPAAFLGGAALAGLAIGRLVKAGRAEADGHGSGGHGSGEAEQREV</sequence>
<evidence type="ECO:0008006" key="4">
    <source>
        <dbReference type="Google" id="ProtNLM"/>
    </source>
</evidence>
<comment type="caution">
    <text evidence="2">The sequence shown here is derived from an EMBL/GenBank/DDBJ whole genome shotgun (WGS) entry which is preliminary data.</text>
</comment>
<dbReference type="RefSeq" id="WP_311618684.1">
    <property type="nucleotide sequence ID" value="NZ_JAVREV010000009.1"/>
</dbReference>
<feature type="region of interest" description="Disordered" evidence="1">
    <location>
        <begin position="148"/>
        <end position="168"/>
    </location>
</feature>
<accession>A0ABU2S9T1</accession>
<gene>
    <name evidence="2" type="ORF">RM779_17710</name>
</gene>
<feature type="region of interest" description="Disordered" evidence="1">
    <location>
        <begin position="75"/>
        <end position="94"/>
    </location>
</feature>
<name>A0ABU2S9T1_9ACTN</name>
<protein>
    <recommendedName>
        <fullName evidence="4">DUF3618 domain-containing protein</fullName>
    </recommendedName>
</protein>
<keyword evidence="3" id="KW-1185">Reference proteome</keyword>
<feature type="compositionally biased region" description="Basic and acidic residues" evidence="1">
    <location>
        <begin position="1"/>
        <end position="11"/>
    </location>
</feature>
<evidence type="ECO:0000313" key="3">
    <source>
        <dbReference type="Proteomes" id="UP001183615"/>
    </source>
</evidence>
<organism evidence="2 3">
    <name type="scientific">Streptomyces johnsoniae</name>
    <dbReference type="NCBI Taxonomy" id="3075532"/>
    <lineage>
        <taxon>Bacteria</taxon>
        <taxon>Bacillati</taxon>
        <taxon>Actinomycetota</taxon>
        <taxon>Actinomycetes</taxon>
        <taxon>Kitasatosporales</taxon>
        <taxon>Streptomycetaceae</taxon>
        <taxon>Streptomyces</taxon>
    </lineage>
</organism>
<evidence type="ECO:0000313" key="2">
    <source>
        <dbReference type="EMBL" id="MDT0444420.1"/>
    </source>
</evidence>
<feature type="compositionally biased region" description="Basic and acidic residues" evidence="1">
    <location>
        <begin position="44"/>
        <end position="60"/>
    </location>
</feature>
<evidence type="ECO:0000256" key="1">
    <source>
        <dbReference type="SAM" id="MobiDB-lite"/>
    </source>
</evidence>
<dbReference type="Proteomes" id="UP001183615">
    <property type="component" value="Unassembled WGS sequence"/>
</dbReference>
<reference evidence="3" key="1">
    <citation type="submission" date="2023-07" db="EMBL/GenBank/DDBJ databases">
        <title>30 novel species of actinomycetes from the DSMZ collection.</title>
        <authorList>
            <person name="Nouioui I."/>
        </authorList>
    </citation>
    <scope>NUCLEOTIDE SEQUENCE [LARGE SCALE GENOMIC DNA]</scope>
    <source>
        <strain evidence="3">DSM 41886</strain>
    </source>
</reference>